<organism evidence="3 4">
    <name type="scientific">Phytomonospora endophytica</name>
    <dbReference type="NCBI Taxonomy" id="714109"/>
    <lineage>
        <taxon>Bacteria</taxon>
        <taxon>Bacillati</taxon>
        <taxon>Actinomycetota</taxon>
        <taxon>Actinomycetes</taxon>
        <taxon>Micromonosporales</taxon>
        <taxon>Micromonosporaceae</taxon>
        <taxon>Phytomonospora</taxon>
    </lineage>
</organism>
<feature type="domain" description="Ketoreductase" evidence="2">
    <location>
        <begin position="2"/>
        <end position="211"/>
    </location>
</feature>
<dbReference type="PANTHER" id="PTHR47534">
    <property type="entry name" value="YALI0E05731P"/>
    <property type="match status" value="1"/>
</dbReference>
<dbReference type="InterPro" id="IPR002347">
    <property type="entry name" value="SDR_fam"/>
</dbReference>
<sequence length="260" mass="27835">MGTIVITGGTDGLGRALARHYLREGRTVVVVGRSRAKFETLAADAGPVTAHFIAADLTLVAENRRVIAAAAAFGPVDALILCAAYARWNRVETPEGFEHTFALYYLSRVLLTTGLHPKLVLNTSVPGARRDAIPHHDLQSREDFGFAKANQLTRRANELFGLHLAQSPGETRHILYSPGFVRTSHAGSLGRVARIGVTAMAAVLGTPPAKAAVAAATLLADPPAERHSAFDRDRRVELGTTGGDIAEAARLHEETLRLLE</sequence>
<evidence type="ECO:0000313" key="4">
    <source>
        <dbReference type="Proteomes" id="UP000548476"/>
    </source>
</evidence>
<dbReference type="EMBL" id="JACHGT010000005">
    <property type="protein sequence ID" value="MBB6034821.1"/>
    <property type="molecule type" value="Genomic_DNA"/>
</dbReference>
<dbReference type="InterPro" id="IPR057326">
    <property type="entry name" value="KR_dom"/>
</dbReference>
<dbReference type="Proteomes" id="UP000548476">
    <property type="component" value="Unassembled WGS sequence"/>
</dbReference>
<protein>
    <submittedName>
        <fullName evidence="3">NAD(P)-dependent dehydrogenase (Short-subunit alcohol dehydrogenase family)</fullName>
    </submittedName>
</protein>
<keyword evidence="1" id="KW-0560">Oxidoreductase</keyword>
<keyword evidence="4" id="KW-1185">Reference proteome</keyword>
<dbReference type="GO" id="GO:0016491">
    <property type="term" value="F:oxidoreductase activity"/>
    <property type="evidence" value="ECO:0007669"/>
    <property type="project" value="UniProtKB-KW"/>
</dbReference>
<accession>A0A841FC07</accession>
<dbReference type="AlphaFoldDB" id="A0A841FC07"/>
<reference evidence="3 4" key="1">
    <citation type="submission" date="2020-08" db="EMBL/GenBank/DDBJ databases">
        <title>Genomic Encyclopedia of Type Strains, Phase IV (KMG-IV): sequencing the most valuable type-strain genomes for metagenomic binning, comparative biology and taxonomic classification.</title>
        <authorList>
            <person name="Goeker M."/>
        </authorList>
    </citation>
    <scope>NUCLEOTIDE SEQUENCE [LARGE SCALE GENOMIC DNA]</scope>
    <source>
        <strain evidence="3 4">YIM 65646</strain>
    </source>
</reference>
<dbReference type="Pfam" id="PF00106">
    <property type="entry name" value="adh_short"/>
    <property type="match status" value="1"/>
</dbReference>
<evidence type="ECO:0000259" key="2">
    <source>
        <dbReference type="SMART" id="SM00822"/>
    </source>
</evidence>
<dbReference type="InterPro" id="IPR052228">
    <property type="entry name" value="Sec_Metab_Biosynth_Oxidored"/>
</dbReference>
<name>A0A841FC07_9ACTN</name>
<dbReference type="Gene3D" id="3.40.50.720">
    <property type="entry name" value="NAD(P)-binding Rossmann-like Domain"/>
    <property type="match status" value="1"/>
</dbReference>
<evidence type="ECO:0000256" key="1">
    <source>
        <dbReference type="ARBA" id="ARBA00023002"/>
    </source>
</evidence>
<proteinExistence type="predicted"/>
<dbReference type="RefSeq" id="WP_184787684.1">
    <property type="nucleotide sequence ID" value="NZ_BONT01000067.1"/>
</dbReference>
<dbReference type="SMART" id="SM00822">
    <property type="entry name" value="PKS_KR"/>
    <property type="match status" value="1"/>
</dbReference>
<gene>
    <name evidence="3" type="ORF">HNR73_002675</name>
</gene>
<comment type="caution">
    <text evidence="3">The sequence shown here is derived from an EMBL/GenBank/DDBJ whole genome shotgun (WGS) entry which is preliminary data.</text>
</comment>
<dbReference type="PANTHER" id="PTHR47534:SF3">
    <property type="entry name" value="ALCOHOL DEHYDROGENASE-LIKE C-TERMINAL DOMAIN-CONTAINING PROTEIN"/>
    <property type="match status" value="1"/>
</dbReference>
<evidence type="ECO:0000313" key="3">
    <source>
        <dbReference type="EMBL" id="MBB6034821.1"/>
    </source>
</evidence>
<dbReference type="InterPro" id="IPR036291">
    <property type="entry name" value="NAD(P)-bd_dom_sf"/>
</dbReference>
<dbReference type="SUPFAM" id="SSF51735">
    <property type="entry name" value="NAD(P)-binding Rossmann-fold domains"/>
    <property type="match status" value="1"/>
</dbReference>